<dbReference type="InterPro" id="IPR027417">
    <property type="entry name" value="P-loop_NTPase"/>
</dbReference>
<feature type="domain" description="TraD/TraG TraM recognition site" evidence="3">
    <location>
        <begin position="670"/>
        <end position="734"/>
    </location>
</feature>
<dbReference type="Pfam" id="PF10412">
    <property type="entry name" value="TrwB_AAD_bind"/>
    <property type="match status" value="1"/>
</dbReference>
<accession>A0A2M7CJ82</accession>
<dbReference type="Pfam" id="PF26449">
    <property type="entry name" value="DUF8128"/>
    <property type="match status" value="1"/>
</dbReference>
<dbReference type="CDD" id="cd01127">
    <property type="entry name" value="TrwB_TraG_TraD_VirD4"/>
    <property type="match status" value="1"/>
</dbReference>
<evidence type="ECO:0008006" key="7">
    <source>
        <dbReference type="Google" id="ProtNLM"/>
    </source>
</evidence>
<dbReference type="InterPro" id="IPR032689">
    <property type="entry name" value="TraG-D_C"/>
</dbReference>
<feature type="domain" description="Type IV secretion system coupling protein TraD DNA-binding" evidence="2">
    <location>
        <begin position="406"/>
        <end position="480"/>
    </location>
</feature>
<gene>
    <name evidence="5" type="ORF">COS38_00295</name>
</gene>
<sequence>MLIAIIIALLVLSASYIIFRIVISHQKAVAKEKRILNTVVFKVLVPRESSRREDTTNEREPQDFREALGPADQFFASLSSQLNRDFRRKITGDEDYFTFEIVSQKNEINFYIACSKNLMTMLEYQVQSFYPNAQLERIIGHNIFESGQGSVSSAEMTLTRRFIFPIKTYRQLDSDPLNNITNTMSKLGENSSASVQIIVKPISNAWRAAPTSAAKQVMEGKTNYMYGRWKARAANSIAQGITDTLSQSSKLKNPNNPNFDSQGNKDLRQTPAQEELMRAFSEKSSKPGFQVLVRIVAVSSDEKNAQLVRDNIISAFGQYNVPNLNSFKVKSEREGTAIIKDYILRNMSWGVIFNSEEVASLWHLPNRYTTTPNIRWMQSRNLPPPLNLPEEGVVIGKSFYRGEEKTVRFNKDDRRRHMFMIGKTGVGKTTLFENMLLDDISRGNGVCFIDPLGDAIETMLKKIPAERVKDVILFDPSDTQYPMGLNLLDWKRPEEKDFLIAEWLEIFYKLFDPGRTGIVGPQFEHWGRNAALSVMSLPEGGTLIDIPRMVTDDEFREKVLKYVKDPMVTAFWEKQLAKTADFHKSEMYNYFISKFGRFMTNELMRNIIGQTKSAIDFRRVMDEGKILLINLSKGKIGEMNSYLLGMVIISKLQAAAFSRADTPEAERRDFYLYVDEFQNFTTDSFATILSEARKYRLSLNITNQYIAQLTEKIRDAVIGNAGTMIAYRIGASDAEFMAKEFPGVTIDDLVNLDRFHMYIKLLVGLTPSKPFSMIGIKNEAVENKAVAEAIRQNCRVTLAKPRAVIEKEIVSRGSEVVKTAPAPEPIAGLRQS</sequence>
<dbReference type="AlphaFoldDB" id="A0A2M7CJ82"/>
<evidence type="ECO:0000259" key="3">
    <source>
        <dbReference type="Pfam" id="PF12696"/>
    </source>
</evidence>
<dbReference type="Proteomes" id="UP000229966">
    <property type="component" value="Unassembled WGS sequence"/>
</dbReference>
<dbReference type="InterPro" id="IPR019476">
    <property type="entry name" value="T4SS_TraD_DNA-bd"/>
</dbReference>
<dbReference type="InterPro" id="IPR051162">
    <property type="entry name" value="T4SS_component"/>
</dbReference>
<evidence type="ECO:0000256" key="1">
    <source>
        <dbReference type="SAM" id="MobiDB-lite"/>
    </source>
</evidence>
<evidence type="ECO:0000313" key="5">
    <source>
        <dbReference type="EMBL" id="PIV25680.1"/>
    </source>
</evidence>
<dbReference type="Pfam" id="PF12696">
    <property type="entry name" value="TraG-D_C"/>
    <property type="match status" value="1"/>
</dbReference>
<dbReference type="SUPFAM" id="SSF52540">
    <property type="entry name" value="P-loop containing nucleoside triphosphate hydrolases"/>
    <property type="match status" value="1"/>
</dbReference>
<proteinExistence type="predicted"/>
<evidence type="ECO:0000313" key="6">
    <source>
        <dbReference type="Proteomes" id="UP000229966"/>
    </source>
</evidence>
<organism evidence="5 6">
    <name type="scientific">Candidatus Berkelbacteria bacterium CG03_land_8_20_14_0_80_40_36</name>
    <dbReference type="NCBI Taxonomy" id="1974509"/>
    <lineage>
        <taxon>Bacteria</taxon>
        <taxon>Candidatus Berkelbacteria</taxon>
    </lineage>
</organism>
<evidence type="ECO:0000259" key="4">
    <source>
        <dbReference type="Pfam" id="PF26449"/>
    </source>
</evidence>
<dbReference type="PANTHER" id="PTHR30121">
    <property type="entry name" value="UNCHARACTERIZED PROTEIN YJGR-RELATED"/>
    <property type="match status" value="1"/>
</dbReference>
<dbReference type="PANTHER" id="PTHR30121:SF6">
    <property type="entry name" value="SLR6007 PROTEIN"/>
    <property type="match status" value="1"/>
</dbReference>
<dbReference type="InterPro" id="IPR058441">
    <property type="entry name" value="DUF8128"/>
</dbReference>
<comment type="caution">
    <text evidence="5">The sequence shown here is derived from an EMBL/GenBank/DDBJ whole genome shotgun (WGS) entry which is preliminary data.</text>
</comment>
<reference evidence="6" key="1">
    <citation type="submission" date="2017-09" db="EMBL/GenBank/DDBJ databases">
        <title>Depth-based differentiation of microbial function through sediment-hosted aquifers and enrichment of novel symbionts in the deep terrestrial subsurface.</title>
        <authorList>
            <person name="Probst A.J."/>
            <person name="Ladd B."/>
            <person name="Jarett J.K."/>
            <person name="Geller-Mcgrath D.E."/>
            <person name="Sieber C.M.K."/>
            <person name="Emerson J.B."/>
            <person name="Anantharaman K."/>
            <person name="Thomas B.C."/>
            <person name="Malmstrom R."/>
            <person name="Stieglmeier M."/>
            <person name="Klingl A."/>
            <person name="Woyke T."/>
            <person name="Ryan C.M."/>
            <person name="Banfield J.F."/>
        </authorList>
    </citation>
    <scope>NUCLEOTIDE SEQUENCE [LARGE SCALE GENOMIC DNA]</scope>
</reference>
<dbReference type="Gene3D" id="3.40.50.300">
    <property type="entry name" value="P-loop containing nucleotide triphosphate hydrolases"/>
    <property type="match status" value="2"/>
</dbReference>
<feature type="compositionally biased region" description="Polar residues" evidence="1">
    <location>
        <begin position="246"/>
        <end position="262"/>
    </location>
</feature>
<protein>
    <recommendedName>
        <fullName evidence="7">Type IV secretion system coupling protein TraD DNA-binding domain-containing protein</fullName>
    </recommendedName>
</protein>
<name>A0A2M7CJ82_9BACT</name>
<evidence type="ECO:0000259" key="2">
    <source>
        <dbReference type="Pfam" id="PF10412"/>
    </source>
</evidence>
<feature type="domain" description="DUF8128" evidence="4">
    <location>
        <begin position="73"/>
        <end position="376"/>
    </location>
</feature>
<feature type="region of interest" description="Disordered" evidence="1">
    <location>
        <begin position="246"/>
        <end position="266"/>
    </location>
</feature>
<dbReference type="EMBL" id="PEUM01000010">
    <property type="protein sequence ID" value="PIV25680.1"/>
    <property type="molecule type" value="Genomic_DNA"/>
</dbReference>